<organism evidence="1 2">
    <name type="scientific">Antarcticirhabdus aurantiaca</name>
    <dbReference type="NCBI Taxonomy" id="2606717"/>
    <lineage>
        <taxon>Bacteria</taxon>
        <taxon>Pseudomonadati</taxon>
        <taxon>Pseudomonadota</taxon>
        <taxon>Alphaproteobacteria</taxon>
        <taxon>Hyphomicrobiales</taxon>
        <taxon>Aurantimonadaceae</taxon>
        <taxon>Antarcticirhabdus</taxon>
    </lineage>
</organism>
<sequence length="1841" mass="195268">MARSTTVRWLLGALAATALGAALPGAALAQDGSEILRRMERVSGADLFGGDYETMRDVDLDLCETACLADNKCAAFTFNEKSRWCFLKSEVGEERPVAGAVSGRVATGPAVATAAVSDEASLDRRDADLDFLPRTSRDAAKRLRLELTEATRDSTFDDLTLDQFAERAGASLSQADAVTAWLEAAKREPLVHRAWMGLFDAALAYQPEEYEAQVENARLRDGAAINAYLTAASEPGRAAALDAIGRSLEAQSSWKAAIKAYRASLAVADDADVRARLDAVVAEHGFRILEHTVDNNAANPRICVSFSDPLAPSILNSDNPGDYLSVQGGETLPVTASGSQLCVDGVRHGERYRVVVRSGIASQDGETLARSADLDVYVRDRDPSVRFTTTAYVLPAGGNATIPVTTVNTDEIKARVQFIGERGLASTLAEKLFLSRLYTYSVDSIADTRGEDVWKGTVGVRNAVNEEVTTAIPVAELVSDLKPGVYVLTAVAENASPNASEPATQWFVVSDIGLASFSGTDGFHVISRFLGTAEPIEGLELTLVAANNQILATATTDATGQAVIPAGLLRGTGGDRPVVLTAARNGADFNFLDLEAAPFDLTDRGVEGRAPVGALDVFLTPERGIYRTGETTHITGLVRDGKGEAVDGLTLTGIVTRPDGVEFGRRQLADGGAGGFAWDTALPAGTQRGTWRFTVHTDPEQPAVAETSVRVEDFQPEKLDFTLSASSETFDPEAPPTISVDGRYLFGAPAANLDVQGEVVVSEAAGLAGFEGYRFGLADDAVETIRQPFDTVKLDAEGKAEVSLPAFAPPSTTKPLQASLQVRVLDAGGRPVERDLQLALAGAAPRLGIKPRFDGAVDEGGEAGFDVVALDASGARVALSGARWTLNRITTDFQWYGANGDWNYEVVRRSERVADGALDLPSDGAPAALSVPTQWGEYELRVEAASGDVVPASADFESGWYVAARAIDTPEVASVSLDKPSYRIGDTARVRIEPRFAAKVDVLVLDEGVVARQTADIPAEGGEVTFPVTREWGPGAYVLATAFRPMSIEEKRMPGRAIGLAYGSVDPAEKKLQVSIEAPAEIRPRQIVDATVRVAGLQPGDQAYVTLAAVDQGILNITDFQPPSLSDWYFGKRRLGVEIRDLYGKLIDRMQGAPGTVRSGGDASGSLDAPPPMDELVSLYSGVVTVGPDGSATVPLPIPDFNGSLKLMALAWTKTAVGEANADMLVRDPVVVEVSRPIFLAPGDSTRIAVDLTHVDGPTGEAVLSLTGGEGVVSLSGGMQYPVDVSEKARARVLVPVLASRVGDAEMRLSVSLPGGERLEKTFTLPVRSNAPEQVEKSIVQLAPNGGRLSLDPAILADFQPGTGSVTVSVTGAAQFDVAGVVRALDRYPYGCTEQLVSRAMPLVYLDRTVVAAGLGQEGVDDVRERVQKAVTAVLANQSSNGSFGLWEPGYGDLWLDAYVTDFLTRAREAGYQVPEEGFTLAVDNLRNSLAYVSDAPDWPAVAYSYYVLARNGRAAIGDLRYYSENELSNFPTPLAKAQLAAALAFYGDRVRAERVLSDAVRDAEAPGAGPETRSDYGTKLRDEAGVLAVGLESGVDGVSLNGLVDAVNAGRRDARYTSTQEDAWSLLAAHALLDRDPPALTVAGRDVNGAWSGSFDEASLRAGPEVSNRDDAPESAAVTVRGVPTVAGPAETSGYSIERRYYTLDGEEADPATIAQGDRLVAVLEVVPLDNGPAKLVLDDPLPAGFSIDNPAILRGGDVSSLDWLELSSEVAHVEFRADRFVAAFDKDKDDTAIRRFAYIVRAVSAGEFVHPAALVENMYDPSRRGTTAEGRVTVADGAR</sequence>
<keyword evidence="2" id="KW-1185">Reference proteome</keyword>
<accession>A0ACD4NK39</accession>
<protein>
    <submittedName>
        <fullName evidence="1">Alpha-2-macroglobulin family protein</fullName>
    </submittedName>
</protein>
<proteinExistence type="predicted"/>
<dbReference type="EMBL" id="CP113520">
    <property type="protein sequence ID" value="WAJ27107.1"/>
    <property type="molecule type" value="Genomic_DNA"/>
</dbReference>
<dbReference type="Proteomes" id="UP001163223">
    <property type="component" value="Chromosome"/>
</dbReference>
<evidence type="ECO:0000313" key="2">
    <source>
        <dbReference type="Proteomes" id="UP001163223"/>
    </source>
</evidence>
<gene>
    <name evidence="1" type="ORF">OXU80_19940</name>
</gene>
<reference evidence="1" key="1">
    <citation type="submission" date="2022-11" db="EMBL/GenBank/DDBJ databases">
        <title>beta-Carotene-producing bacterium, Jeongeuplla avenae sp. nov., alleviates the salt stress of Arabidopsis seedlings.</title>
        <authorList>
            <person name="Jiang L."/>
            <person name="Lee J."/>
        </authorList>
    </citation>
    <scope>NUCLEOTIDE SEQUENCE</scope>
    <source>
        <strain evidence="1">DY_R2A_6</strain>
    </source>
</reference>
<name>A0ACD4NK39_9HYPH</name>
<evidence type="ECO:0000313" key="1">
    <source>
        <dbReference type="EMBL" id="WAJ27107.1"/>
    </source>
</evidence>